<sequence>MKAAVISEFGEPEVLKIEKREIPKLKTGYVLIEVHAAGINRPDIFQRRGNYPAPAGAIQDVPGLEVSGKIVAVGEGVDDSRIGDRVMALLSGGGYAEYATTHIGSCILMPKNLNFIEAASLPETLFTVWHNVFQRGKLKNGDRLLVHGGSGGIGTTAIQLGCLFGAKVYTTVGSEGKGTFAKKLGAFDFVNYHEVDYEKVWRNEKINIILDSIGGDYFTKNFDLLEDDGTLIYINAMKGAKVELNLLKLMQKRIFLTGSTLRARDESFKAELAEEIEREIVPLLMNGKFKTNVYKAFPLEEVVHAHKLMETGDFLGKIVLNMNRK</sequence>
<gene>
    <name evidence="4" type="ORF">FAZ19_10615</name>
</gene>
<dbReference type="PANTHER" id="PTHR48106">
    <property type="entry name" value="QUINONE OXIDOREDUCTASE PIG3-RELATED"/>
    <property type="match status" value="1"/>
</dbReference>
<dbReference type="InterPro" id="IPR013154">
    <property type="entry name" value="ADH-like_N"/>
</dbReference>
<dbReference type="SMART" id="SM00829">
    <property type="entry name" value="PKS_ER"/>
    <property type="match status" value="1"/>
</dbReference>
<keyword evidence="5" id="KW-1185">Reference proteome</keyword>
<name>A0A4U0H316_9SPHI</name>
<dbReference type="EMBL" id="SUKA01000003">
    <property type="protein sequence ID" value="TJY66061.1"/>
    <property type="molecule type" value="Genomic_DNA"/>
</dbReference>
<proteinExistence type="predicted"/>
<dbReference type="PANTHER" id="PTHR48106:SF8">
    <property type="entry name" value="OS02G0805600 PROTEIN"/>
    <property type="match status" value="1"/>
</dbReference>
<dbReference type="CDD" id="cd05276">
    <property type="entry name" value="p53_inducible_oxidoreductase"/>
    <property type="match status" value="1"/>
</dbReference>
<dbReference type="OrthoDB" id="9787435at2"/>
<dbReference type="Gene3D" id="3.90.180.10">
    <property type="entry name" value="Medium-chain alcohol dehydrogenases, catalytic domain"/>
    <property type="match status" value="1"/>
</dbReference>
<evidence type="ECO:0000313" key="5">
    <source>
        <dbReference type="Proteomes" id="UP000309872"/>
    </source>
</evidence>
<keyword evidence="1" id="KW-0521">NADP</keyword>
<dbReference type="SUPFAM" id="SSF50129">
    <property type="entry name" value="GroES-like"/>
    <property type="match status" value="1"/>
</dbReference>
<dbReference type="Pfam" id="PF13602">
    <property type="entry name" value="ADH_zinc_N_2"/>
    <property type="match status" value="1"/>
</dbReference>
<comment type="caution">
    <text evidence="4">The sequence shown here is derived from an EMBL/GenBank/DDBJ whole genome shotgun (WGS) entry which is preliminary data.</text>
</comment>
<protein>
    <submittedName>
        <fullName evidence="4">NAD(P)H-quinone oxidoreductase</fullName>
    </submittedName>
</protein>
<dbReference type="InterPro" id="IPR014189">
    <property type="entry name" value="Quinone_OxRdtase_PIG3"/>
</dbReference>
<dbReference type="AlphaFoldDB" id="A0A4U0H316"/>
<evidence type="ECO:0000256" key="1">
    <source>
        <dbReference type="ARBA" id="ARBA00022857"/>
    </source>
</evidence>
<keyword evidence="2" id="KW-0560">Oxidoreductase</keyword>
<dbReference type="InterPro" id="IPR020843">
    <property type="entry name" value="ER"/>
</dbReference>
<dbReference type="GO" id="GO:0016651">
    <property type="term" value="F:oxidoreductase activity, acting on NAD(P)H"/>
    <property type="evidence" value="ECO:0007669"/>
    <property type="project" value="TreeGrafter"/>
</dbReference>
<reference evidence="4 5" key="1">
    <citation type="submission" date="2019-04" db="EMBL/GenBank/DDBJ databases">
        <title>Sphingobacterium olei sp. nov., isolated from oil-contaminated soil.</title>
        <authorList>
            <person name="Liu B."/>
        </authorList>
    </citation>
    <scope>NUCLEOTIDE SEQUENCE [LARGE SCALE GENOMIC DNA]</scope>
    <source>
        <strain evidence="4 5">Y3L14</strain>
    </source>
</reference>
<accession>A0A4U0H316</accession>
<dbReference type="Proteomes" id="UP000309872">
    <property type="component" value="Unassembled WGS sequence"/>
</dbReference>
<evidence type="ECO:0000259" key="3">
    <source>
        <dbReference type="SMART" id="SM00829"/>
    </source>
</evidence>
<dbReference type="NCBIfam" id="TIGR02824">
    <property type="entry name" value="quinone_pig3"/>
    <property type="match status" value="1"/>
</dbReference>
<dbReference type="InterPro" id="IPR036291">
    <property type="entry name" value="NAD(P)-bd_dom_sf"/>
</dbReference>
<dbReference type="Pfam" id="PF08240">
    <property type="entry name" value="ADH_N"/>
    <property type="match status" value="1"/>
</dbReference>
<dbReference type="SUPFAM" id="SSF51735">
    <property type="entry name" value="NAD(P)-binding Rossmann-fold domains"/>
    <property type="match status" value="1"/>
</dbReference>
<organism evidence="4 5">
    <name type="scientific">Sphingobacterium alkalisoli</name>
    <dbReference type="NCBI Taxonomy" id="1874115"/>
    <lineage>
        <taxon>Bacteria</taxon>
        <taxon>Pseudomonadati</taxon>
        <taxon>Bacteroidota</taxon>
        <taxon>Sphingobacteriia</taxon>
        <taxon>Sphingobacteriales</taxon>
        <taxon>Sphingobacteriaceae</taxon>
        <taxon>Sphingobacterium</taxon>
    </lineage>
</organism>
<dbReference type="Gene3D" id="3.40.50.720">
    <property type="entry name" value="NAD(P)-binding Rossmann-like Domain"/>
    <property type="match status" value="1"/>
</dbReference>
<dbReference type="InterPro" id="IPR011032">
    <property type="entry name" value="GroES-like_sf"/>
</dbReference>
<feature type="domain" description="Enoyl reductase (ER)" evidence="3">
    <location>
        <begin position="10"/>
        <end position="320"/>
    </location>
</feature>
<evidence type="ECO:0000256" key="2">
    <source>
        <dbReference type="ARBA" id="ARBA00023002"/>
    </source>
</evidence>
<evidence type="ECO:0000313" key="4">
    <source>
        <dbReference type="EMBL" id="TJY66061.1"/>
    </source>
</evidence>
<dbReference type="GO" id="GO:0070402">
    <property type="term" value="F:NADPH binding"/>
    <property type="evidence" value="ECO:0007669"/>
    <property type="project" value="TreeGrafter"/>
</dbReference>